<reference evidence="2" key="1">
    <citation type="journal article" date="2014" name="Front. Microbiol.">
        <title>High frequency of phylogenetically diverse reductive dehalogenase-homologous genes in deep subseafloor sedimentary metagenomes.</title>
        <authorList>
            <person name="Kawai M."/>
            <person name="Futagami T."/>
            <person name="Toyoda A."/>
            <person name="Takaki Y."/>
            <person name="Nishi S."/>
            <person name="Hori S."/>
            <person name="Arai W."/>
            <person name="Tsubouchi T."/>
            <person name="Morono Y."/>
            <person name="Uchiyama I."/>
            <person name="Ito T."/>
            <person name="Fujiyama A."/>
            <person name="Inagaki F."/>
            <person name="Takami H."/>
        </authorList>
    </citation>
    <scope>NUCLEOTIDE SEQUENCE</scope>
    <source>
        <strain evidence="2">Expedition CK06-06</strain>
    </source>
</reference>
<dbReference type="EMBL" id="BARV01006577">
    <property type="protein sequence ID" value="GAI14731.1"/>
    <property type="molecule type" value="Genomic_DNA"/>
</dbReference>
<organism evidence="2">
    <name type="scientific">marine sediment metagenome</name>
    <dbReference type="NCBI Taxonomy" id="412755"/>
    <lineage>
        <taxon>unclassified sequences</taxon>
        <taxon>metagenomes</taxon>
        <taxon>ecological metagenomes</taxon>
    </lineage>
</organism>
<protein>
    <recommendedName>
        <fullName evidence="1">DNA ligase D polymerase domain-containing protein</fullName>
    </recommendedName>
</protein>
<name>X1M9F1_9ZZZZ</name>
<accession>X1M9F1</accession>
<evidence type="ECO:0000313" key="2">
    <source>
        <dbReference type="EMBL" id="GAI14731.1"/>
    </source>
</evidence>
<dbReference type="Gene3D" id="3.90.920.10">
    <property type="entry name" value="DNA primase, PRIM domain"/>
    <property type="match status" value="1"/>
</dbReference>
<dbReference type="AlphaFoldDB" id="X1M9F1"/>
<dbReference type="PANTHER" id="PTHR42705">
    <property type="entry name" value="BIFUNCTIONAL NON-HOMOLOGOUS END JOINING PROTEIN LIGD"/>
    <property type="match status" value="1"/>
</dbReference>
<feature type="domain" description="DNA ligase D polymerase" evidence="1">
    <location>
        <begin position="134"/>
        <end position="336"/>
    </location>
</feature>
<evidence type="ECO:0000259" key="1">
    <source>
        <dbReference type="Pfam" id="PF21686"/>
    </source>
</evidence>
<dbReference type="InterPro" id="IPR052171">
    <property type="entry name" value="NHEJ_LigD"/>
</dbReference>
<comment type="caution">
    <text evidence="2">The sequence shown here is derived from an EMBL/GenBank/DDBJ whole genome shotgun (WGS) entry which is preliminary data.</text>
</comment>
<dbReference type="InterPro" id="IPR014145">
    <property type="entry name" value="LigD_pol_dom"/>
</dbReference>
<sequence length="358" mass="41916">MKATPKDHALMTLAIKRRGKFVDVPHIQEKLSRDAGEKFEERKARELLGELVKKGLLEERGGEYAITDAGRKYFDKRWREIGEQLNQDYLKVYRAKQYYPHVIDAMLEFCRDRWVSVFRLFTGRAWLQRKLGPRYITIKSQKDVQRWLDVHGIDFIPYIHRVGSDRPDWLVIDFDAGKKVPVERTKQVVEAAHKVLSGYGIDPAVKFSGSRGFQIWAQFKPHDLPKDYKPKQLRTGRRERNFFSFYADIVRFTESRVAERLPGLTTTETAKKEARVDKVLFDASIIKPMGDVRAPYSMHFKTGLVSMPLELKELKHFKFEQADPELVAERYEERGNEFRLEPADGSELFKSVVEWCVR</sequence>
<dbReference type="SUPFAM" id="SSF56747">
    <property type="entry name" value="Prim-pol domain"/>
    <property type="match status" value="1"/>
</dbReference>
<proteinExistence type="predicted"/>
<gene>
    <name evidence="2" type="ORF">S06H3_13470</name>
</gene>
<dbReference type="PANTHER" id="PTHR42705:SF2">
    <property type="entry name" value="BIFUNCTIONAL NON-HOMOLOGOUS END JOINING PROTEIN LIGD"/>
    <property type="match status" value="1"/>
</dbReference>
<dbReference type="Pfam" id="PF21686">
    <property type="entry name" value="LigD_Prim-Pol"/>
    <property type="match status" value="1"/>
</dbReference>